<dbReference type="InterPro" id="IPR013087">
    <property type="entry name" value="Znf_C2H2_type"/>
</dbReference>
<keyword evidence="3" id="KW-0808">Transferase</keyword>
<feature type="compositionally biased region" description="Polar residues" evidence="1">
    <location>
        <begin position="461"/>
        <end position="488"/>
    </location>
</feature>
<feature type="compositionally biased region" description="Low complexity" evidence="1">
    <location>
        <begin position="262"/>
        <end position="297"/>
    </location>
</feature>
<evidence type="ECO:0000313" key="3">
    <source>
        <dbReference type="EMBL" id="CDH61126.1"/>
    </source>
</evidence>
<dbReference type="CDD" id="cd01650">
    <property type="entry name" value="RT_nLTR_like"/>
    <property type="match status" value="1"/>
</dbReference>
<dbReference type="EMBL" id="CBTN010000139">
    <property type="protein sequence ID" value="CDH61126.1"/>
    <property type="molecule type" value="Genomic_DNA"/>
</dbReference>
<feature type="region of interest" description="Disordered" evidence="1">
    <location>
        <begin position="569"/>
        <end position="609"/>
    </location>
</feature>
<dbReference type="PROSITE" id="PS50878">
    <property type="entry name" value="RT_POL"/>
    <property type="match status" value="1"/>
</dbReference>
<feature type="region of interest" description="Disordered" evidence="1">
    <location>
        <begin position="523"/>
        <end position="552"/>
    </location>
</feature>
<dbReference type="InterPro" id="IPR043502">
    <property type="entry name" value="DNA/RNA_pol_sf"/>
</dbReference>
<feature type="domain" description="Reverse transcriptase" evidence="2">
    <location>
        <begin position="873"/>
        <end position="1150"/>
    </location>
</feature>
<dbReference type="Pfam" id="PF00078">
    <property type="entry name" value="RVT_1"/>
    <property type="match status" value="1"/>
</dbReference>
<feature type="compositionally biased region" description="Polar residues" evidence="1">
    <location>
        <begin position="411"/>
        <end position="421"/>
    </location>
</feature>
<feature type="compositionally biased region" description="Polar residues" evidence="1">
    <location>
        <begin position="1690"/>
        <end position="1720"/>
    </location>
</feature>
<feature type="region of interest" description="Disordered" evidence="1">
    <location>
        <begin position="347"/>
        <end position="384"/>
    </location>
</feature>
<evidence type="ECO:0000256" key="1">
    <source>
        <dbReference type="SAM" id="MobiDB-lite"/>
    </source>
</evidence>
<feature type="compositionally biased region" description="Low complexity" evidence="1">
    <location>
        <begin position="583"/>
        <end position="594"/>
    </location>
</feature>
<keyword evidence="4" id="KW-1185">Reference proteome</keyword>
<dbReference type="PANTHER" id="PTHR19446">
    <property type="entry name" value="REVERSE TRANSCRIPTASES"/>
    <property type="match status" value="1"/>
</dbReference>
<dbReference type="GO" id="GO:0003964">
    <property type="term" value="F:RNA-directed DNA polymerase activity"/>
    <property type="evidence" value="ECO:0007669"/>
    <property type="project" value="UniProtKB-KW"/>
</dbReference>
<dbReference type="STRING" id="1263082.A0A068SIE4"/>
<evidence type="ECO:0000313" key="4">
    <source>
        <dbReference type="Proteomes" id="UP000027586"/>
    </source>
</evidence>
<name>A0A068SIE4_9FUNG</name>
<keyword evidence="3" id="KW-0548">Nucleotidyltransferase</keyword>
<feature type="region of interest" description="Disordered" evidence="1">
    <location>
        <begin position="1645"/>
        <end position="1731"/>
    </location>
</feature>
<gene>
    <name evidence="3" type="ORF">LCOR_11903.1</name>
</gene>
<reference evidence="3" key="1">
    <citation type="submission" date="2013-08" db="EMBL/GenBank/DDBJ databases">
        <title>Gene expansion shapes genome architecture in the human pathogen Lichtheimia corymbifera: an evolutionary genomics analysis in the ancient terrestrial Mucorales (Mucoromycotina).</title>
        <authorList>
            <person name="Schwartze V.U."/>
            <person name="Winter S."/>
            <person name="Shelest E."/>
            <person name="Marcet-Houben M."/>
            <person name="Horn F."/>
            <person name="Wehner S."/>
            <person name="Hoffmann K."/>
            <person name="Riege K."/>
            <person name="Sammeth M."/>
            <person name="Nowrousian M."/>
            <person name="Valiante V."/>
            <person name="Linde J."/>
            <person name="Jacobsen I.D."/>
            <person name="Marz M."/>
            <person name="Brakhage A.A."/>
            <person name="Gabaldon T."/>
            <person name="Bocker S."/>
            <person name="Voigt K."/>
        </authorList>
    </citation>
    <scope>NUCLEOTIDE SEQUENCE [LARGE SCALE GENOMIC DNA]</scope>
    <source>
        <strain evidence="3">FSU 9682</strain>
    </source>
</reference>
<organism evidence="3 4">
    <name type="scientific">Lichtheimia corymbifera JMRC:FSU:9682</name>
    <dbReference type="NCBI Taxonomy" id="1263082"/>
    <lineage>
        <taxon>Eukaryota</taxon>
        <taxon>Fungi</taxon>
        <taxon>Fungi incertae sedis</taxon>
        <taxon>Mucoromycota</taxon>
        <taxon>Mucoromycotina</taxon>
        <taxon>Mucoromycetes</taxon>
        <taxon>Mucorales</taxon>
        <taxon>Lichtheimiaceae</taxon>
        <taxon>Lichtheimia</taxon>
    </lineage>
</organism>
<keyword evidence="3" id="KW-0695">RNA-directed DNA polymerase</keyword>
<comment type="caution">
    <text evidence="3">The sequence shown here is derived from an EMBL/GenBank/DDBJ whole genome shotgun (WGS) entry which is preliminary data.</text>
</comment>
<feature type="compositionally biased region" description="Low complexity" evidence="1">
    <location>
        <begin position="1659"/>
        <end position="1670"/>
    </location>
</feature>
<feature type="region of interest" description="Disordered" evidence="1">
    <location>
        <begin position="262"/>
        <end position="334"/>
    </location>
</feature>
<dbReference type="SUPFAM" id="SSF56672">
    <property type="entry name" value="DNA/RNA polymerases"/>
    <property type="match status" value="1"/>
</dbReference>
<dbReference type="Proteomes" id="UP000027586">
    <property type="component" value="Unassembled WGS sequence"/>
</dbReference>
<dbReference type="InterPro" id="IPR000477">
    <property type="entry name" value="RT_dom"/>
</dbReference>
<protein>
    <submittedName>
        <fullName evidence="3">Reverse transcriptase</fullName>
    </submittedName>
</protein>
<proteinExistence type="predicted"/>
<sequence>MTPPNLGIIFRAKVDTAIFSCRLCDPQEDEIKFYYPSRALAQHSTKVHKQPTTVIFECYDCDATFKSRPALLSHSCIKEFMPDEQARIPPLVDAAPSGTPIVDFAVISNTKSFVCPRCVTAWFTDITHLQDHHVKQHYQHLRPVWSCPRQCGYRDIEKRAITERLKYACNEDEDVEHDFAQEFCQGCDRLLSSNEMTAHIKQHPGLVDATASNSWKLPFAGRDLEIIKEIIGTVGWDVIDIKQQLRQRRVWKHSNIIHTTISTLRTRQQQQQHSLSSTSTSNDTPNTNSANSTPYNTPRLEPFRDLQRPPSPSQSVIGIKRAMADRSPQPDYHGRSRRIIMNHHGSSLSASASAQPRTSAHSRQRSRQVHANIDDDHSHSPPISSKVASDAIRFLRDLDLPPPPSGRISPLTLNNEENGSASIVDESGDHEHVLEVTDVGTGAPAIHEDSNRISTTSIESALATTTSSNEQQQQAAQDHGNNNDSASVDSWLLSDRPVSALAAEQASNVREQVNREWDQLFEDPLSPEQPLDNGPSTSFSSPPHQPFNRQRSASFDATFEQALMDMDIQRSSATTRSRHRTRSVSPGISIPSPSLDAHHTHNPTPTDVSNTAIEIDEPIIPWRPAKQPREYTSIDTLMRTRQSRRYLRVPLFKDKHSRLCFQAAIDELVERHLVQEEDDCNIIAIKNNAFHDALYALIAEYTRPQPRSNQQGRIEDSGMQTMDDEAAITDRLNNGRNSLSAGERRRLLRQRTAIREGRAATSLFHRYRHRAKQTFDSMVNPNDARQTCPISPDRLYTHFDTQYGSDSDTFTSPSIPRPPTHTTRSLGNFLDDDVEDVLKRFNKNSSPGFDGIPYKAWCMFKGLHRWLTCIFRRCYQLAWMSDHWKISRTILLYKKGDPNDPGNWRPIALQNSTSKIYSAIIDRMLRRTLTDRIPHNQKGFMPTPGCIEHDFYIHAAIRKARRRNLPSYVCSYDLRDAFGSVSHTQIRAALEYAGLDDMSATRVMSMYDNISCYVHTDEGPTDIINLSKGTKQGDPASPFIFTLCMLALSHRLNHVQPSSQQLYHNHLLLADDLTIISHDPELFRRLHRIVVEFMDEHKLNVNASKTCFSATIAHSNQQRRTDPRMELRYHNEQIPRIDLKDSWKYLGNSVGQQRNAIWADFHRLHEHIKRQLNIIGSSGLRIFQKHHALKTFILPQLEYYIRLNGLGPWQANRLGRTIRTCIRKYLQLPSSTNLAIYHLPIDNGGLGFYEPMDWASSTQVVHILGLLNSRDPAVQHMIREEISNLLQQRYHPPENNANIDFPASQVDCTDQHILSYLQGRYEHLKKRRYKDTADPSASMPRCIQHVGCEVILEEDLDDAMTFSLRRDDNANNGSNTRRRITAIGRLKRICQQKLLPKWQSQSLQGQAASTLQHYLSNRWIRNDSLHTAAYRFAIKSRFDMLPTNANKARWGLSNDSNCTHCHQREDIHHVLCFCTSQQSKVLQSERHNQILNRLVKAARYNHPTAQISVNESPPLINSDRQRPDLVVLDEERRTVFITDVTVTAQSTSNNNQATSGTCTDHARQRKVNRYGDIKRQYEEMGYTVDLTAFVIGDVGGTDSENVRQLNYLIRRRGHAQRVHGWIICDVYRFDHRLWIKCCGHTHGWDTSSTRHNARERSTSRAPSTTSPPRNTRQHNNSDHRSYRNIRRSHTPTTGSNSVPLSRQRHSTQPPLATSANTVPINNLRRRGRTMH</sequence>
<feature type="region of interest" description="Disordered" evidence="1">
    <location>
        <begin position="396"/>
        <end position="428"/>
    </location>
</feature>
<feature type="compositionally biased region" description="Polar residues" evidence="1">
    <location>
        <begin position="534"/>
        <end position="552"/>
    </location>
</feature>
<accession>A0A068SIE4</accession>
<dbReference type="OrthoDB" id="8195432at2759"/>
<dbReference type="SMART" id="SM00355">
    <property type="entry name" value="ZnF_C2H2"/>
    <property type="match status" value="4"/>
</dbReference>
<evidence type="ECO:0000259" key="2">
    <source>
        <dbReference type="PROSITE" id="PS50878"/>
    </source>
</evidence>
<dbReference type="VEuPathDB" id="FungiDB:LCOR_11903.1"/>
<feature type="region of interest" description="Disordered" evidence="1">
    <location>
        <begin position="461"/>
        <end position="489"/>
    </location>
</feature>